<reference evidence="1" key="1">
    <citation type="submission" date="2020-11" db="EMBL/GenBank/DDBJ databases">
        <authorList>
            <consortium name="DOE Joint Genome Institute"/>
            <person name="Ahrendt S."/>
            <person name="Riley R."/>
            <person name="Andreopoulos W."/>
            <person name="Labutti K."/>
            <person name="Pangilinan J."/>
            <person name="Ruiz-Duenas F.J."/>
            <person name="Barrasa J.M."/>
            <person name="Sanchez-Garcia M."/>
            <person name="Camarero S."/>
            <person name="Miyauchi S."/>
            <person name="Serrano A."/>
            <person name="Linde D."/>
            <person name="Babiker R."/>
            <person name="Drula E."/>
            <person name="Ayuso-Fernandez I."/>
            <person name="Pacheco R."/>
            <person name="Padilla G."/>
            <person name="Ferreira P."/>
            <person name="Barriuso J."/>
            <person name="Kellner H."/>
            <person name="Castanera R."/>
            <person name="Alfaro M."/>
            <person name="Ramirez L."/>
            <person name="Pisabarro A.G."/>
            <person name="Kuo A."/>
            <person name="Tritt A."/>
            <person name="Lipzen A."/>
            <person name="He G."/>
            <person name="Yan M."/>
            <person name="Ng V."/>
            <person name="Cullen D."/>
            <person name="Martin F."/>
            <person name="Rosso M.-N."/>
            <person name="Henrissat B."/>
            <person name="Hibbett D."/>
            <person name="Martinez A.T."/>
            <person name="Grigoriev I.V."/>
        </authorList>
    </citation>
    <scope>NUCLEOTIDE SEQUENCE</scope>
    <source>
        <strain evidence="1">CBS 506.95</strain>
    </source>
</reference>
<dbReference type="EMBL" id="MU157922">
    <property type="protein sequence ID" value="KAF9523215.1"/>
    <property type="molecule type" value="Genomic_DNA"/>
</dbReference>
<dbReference type="OrthoDB" id="2885385at2759"/>
<organism evidence="1 2">
    <name type="scientific">Crepidotus variabilis</name>
    <dbReference type="NCBI Taxonomy" id="179855"/>
    <lineage>
        <taxon>Eukaryota</taxon>
        <taxon>Fungi</taxon>
        <taxon>Dikarya</taxon>
        <taxon>Basidiomycota</taxon>
        <taxon>Agaricomycotina</taxon>
        <taxon>Agaricomycetes</taxon>
        <taxon>Agaricomycetidae</taxon>
        <taxon>Agaricales</taxon>
        <taxon>Agaricineae</taxon>
        <taxon>Crepidotaceae</taxon>
        <taxon>Crepidotus</taxon>
    </lineage>
</organism>
<name>A0A9P6E661_9AGAR</name>
<dbReference type="Proteomes" id="UP000807306">
    <property type="component" value="Unassembled WGS sequence"/>
</dbReference>
<evidence type="ECO:0000313" key="1">
    <source>
        <dbReference type="EMBL" id="KAF9523215.1"/>
    </source>
</evidence>
<keyword evidence="2" id="KW-1185">Reference proteome</keyword>
<dbReference type="AlphaFoldDB" id="A0A9P6E661"/>
<protein>
    <submittedName>
        <fullName evidence="1">Uncharacterized protein</fullName>
    </submittedName>
</protein>
<sequence>MFTTCQPQPTQIPFDLYEVIVEELFQSNNDDSLKFLSLACHNLLGLCQRRIFRNITISWSTSKCIAQTSRLWFILSSSPHLLSYIRGLHCSISTLNPHPIALINIIQSLQHKNVEEFSFDASSSLSQDNCFVNSFIPTLQNFVGNTKIRAANIGNLAELTRSGFDKRFFLLADDYIAHRQWVS</sequence>
<gene>
    <name evidence="1" type="ORF">CPB83DRAFT_698226</name>
</gene>
<accession>A0A9P6E661</accession>
<proteinExistence type="predicted"/>
<comment type="caution">
    <text evidence="1">The sequence shown here is derived from an EMBL/GenBank/DDBJ whole genome shotgun (WGS) entry which is preliminary data.</text>
</comment>
<evidence type="ECO:0000313" key="2">
    <source>
        <dbReference type="Proteomes" id="UP000807306"/>
    </source>
</evidence>